<proteinExistence type="predicted"/>
<evidence type="ECO:0000256" key="4">
    <source>
        <dbReference type="ARBA" id="ARBA00023136"/>
    </source>
</evidence>
<feature type="transmembrane region" description="Helical" evidence="5">
    <location>
        <begin position="91"/>
        <end position="114"/>
    </location>
</feature>
<evidence type="ECO:0000256" key="3">
    <source>
        <dbReference type="ARBA" id="ARBA00022989"/>
    </source>
</evidence>
<accession>A0A2W2AWN1</accession>
<dbReference type="GO" id="GO:0009403">
    <property type="term" value="P:toxin biosynthetic process"/>
    <property type="evidence" value="ECO:0007669"/>
    <property type="project" value="InterPro"/>
</dbReference>
<dbReference type="EMBL" id="QKTW01000018">
    <property type="protein sequence ID" value="PZF72384.1"/>
    <property type="molecule type" value="Genomic_DNA"/>
</dbReference>
<name>A0A2W2AWN1_9BACT</name>
<feature type="transmembrane region" description="Helical" evidence="5">
    <location>
        <begin position="61"/>
        <end position="79"/>
    </location>
</feature>
<dbReference type="Proteomes" id="UP000248745">
    <property type="component" value="Unassembled WGS sequence"/>
</dbReference>
<protein>
    <recommendedName>
        <fullName evidence="8">CvpA family protein</fullName>
    </recommendedName>
</protein>
<dbReference type="Pfam" id="PF02674">
    <property type="entry name" value="Colicin_V"/>
    <property type="match status" value="1"/>
</dbReference>
<evidence type="ECO:0000256" key="2">
    <source>
        <dbReference type="ARBA" id="ARBA00022692"/>
    </source>
</evidence>
<feature type="transmembrane region" description="Helical" evidence="5">
    <location>
        <begin position="22"/>
        <end position="41"/>
    </location>
</feature>
<sequence length="184" mass="20201">MVLDAVGIILIILFFIRGYRKGLIVAAFAIIAILLGVIVSLKLSQALASFLLEKGIVTSGWAQIVSYIVLFIGVVWLVRTGGKLIEKTVEAVWLGLFNNLAGGVIYSVMAIIVWSSCLWLGNQAHVFSPETIASSKTFSWFSPVAPWVFSHIGDVMPFAKNVFAELQHFFDKVNQQLPEHVGAH</sequence>
<dbReference type="GO" id="GO:0016020">
    <property type="term" value="C:membrane"/>
    <property type="evidence" value="ECO:0007669"/>
    <property type="project" value="UniProtKB-SubCell"/>
</dbReference>
<keyword evidence="2 5" id="KW-0812">Transmembrane</keyword>
<dbReference type="RefSeq" id="WP_110999479.1">
    <property type="nucleotide sequence ID" value="NZ_QKTW01000018.1"/>
</dbReference>
<dbReference type="AlphaFoldDB" id="A0A2W2AWN1"/>
<keyword evidence="7" id="KW-1185">Reference proteome</keyword>
<evidence type="ECO:0000256" key="5">
    <source>
        <dbReference type="SAM" id="Phobius"/>
    </source>
</evidence>
<dbReference type="OrthoDB" id="1492026at2"/>
<comment type="caution">
    <text evidence="6">The sequence shown here is derived from an EMBL/GenBank/DDBJ whole genome shotgun (WGS) entry which is preliminary data.</text>
</comment>
<gene>
    <name evidence="6" type="ORF">DN068_13600</name>
</gene>
<organism evidence="6 7">
    <name type="scientific">Taibaiella soli</name>
    <dbReference type="NCBI Taxonomy" id="1649169"/>
    <lineage>
        <taxon>Bacteria</taxon>
        <taxon>Pseudomonadati</taxon>
        <taxon>Bacteroidota</taxon>
        <taxon>Chitinophagia</taxon>
        <taxon>Chitinophagales</taxon>
        <taxon>Chitinophagaceae</taxon>
        <taxon>Taibaiella</taxon>
    </lineage>
</organism>
<keyword evidence="4 5" id="KW-0472">Membrane</keyword>
<reference evidence="6 7" key="1">
    <citation type="submission" date="2018-06" db="EMBL/GenBank/DDBJ databases">
        <title>Mucibacter soli gen. nov., sp. nov., a new member of the family Chitinophagaceae producing mucin.</title>
        <authorList>
            <person name="Kim M.-K."/>
            <person name="Park S."/>
            <person name="Kim T.-S."/>
            <person name="Joung Y."/>
            <person name="Han J.-H."/>
            <person name="Kim S.B."/>
        </authorList>
    </citation>
    <scope>NUCLEOTIDE SEQUENCE [LARGE SCALE GENOMIC DNA]</scope>
    <source>
        <strain evidence="6 7">R1-15</strain>
    </source>
</reference>
<evidence type="ECO:0008006" key="8">
    <source>
        <dbReference type="Google" id="ProtNLM"/>
    </source>
</evidence>
<keyword evidence="3 5" id="KW-1133">Transmembrane helix</keyword>
<dbReference type="InterPro" id="IPR003825">
    <property type="entry name" value="Colicin-V_CvpA"/>
</dbReference>
<evidence type="ECO:0000313" key="7">
    <source>
        <dbReference type="Proteomes" id="UP000248745"/>
    </source>
</evidence>
<evidence type="ECO:0000256" key="1">
    <source>
        <dbReference type="ARBA" id="ARBA00004141"/>
    </source>
</evidence>
<comment type="subcellular location">
    <subcellularLocation>
        <location evidence="1">Membrane</location>
        <topology evidence="1">Multi-pass membrane protein</topology>
    </subcellularLocation>
</comment>
<evidence type="ECO:0000313" key="6">
    <source>
        <dbReference type="EMBL" id="PZF72384.1"/>
    </source>
</evidence>